<dbReference type="Pfam" id="PF14278">
    <property type="entry name" value="TetR_C_8"/>
    <property type="match status" value="1"/>
</dbReference>
<feature type="DNA-binding region" description="H-T-H motif" evidence="2">
    <location>
        <begin position="60"/>
        <end position="79"/>
    </location>
</feature>
<dbReference type="KEGG" id="ccu:Ccur_04830"/>
<dbReference type="RefSeq" id="WP_012802893.1">
    <property type="nucleotide sequence ID" value="NC_013170.1"/>
</dbReference>
<gene>
    <name evidence="4" type="ordered locus">Ccur_04830</name>
</gene>
<dbReference type="InterPro" id="IPR039532">
    <property type="entry name" value="TetR_C_Firmicutes"/>
</dbReference>
<name>C7MMR5_CRYCD</name>
<dbReference type="HOGENOM" id="CLU_087539_0_0_11"/>
<dbReference type="PANTHER" id="PTHR43479">
    <property type="entry name" value="ACREF/ENVCD OPERON REPRESSOR-RELATED"/>
    <property type="match status" value="1"/>
</dbReference>
<dbReference type="AlphaFoldDB" id="C7MMR5"/>
<evidence type="ECO:0000259" key="3">
    <source>
        <dbReference type="PROSITE" id="PS50977"/>
    </source>
</evidence>
<protein>
    <submittedName>
        <fullName evidence="4">Transcriptional regulator</fullName>
    </submittedName>
</protein>
<dbReference type="EMBL" id="CP001682">
    <property type="protein sequence ID" value="ACU94205.1"/>
    <property type="molecule type" value="Genomic_DNA"/>
</dbReference>
<dbReference type="PRINTS" id="PR00455">
    <property type="entry name" value="HTHTETR"/>
</dbReference>
<dbReference type="PANTHER" id="PTHR43479:SF7">
    <property type="entry name" value="TETR-FAMILY TRANSCRIPTIONAL REGULATOR"/>
    <property type="match status" value="1"/>
</dbReference>
<dbReference type="InterPro" id="IPR009057">
    <property type="entry name" value="Homeodomain-like_sf"/>
</dbReference>
<dbReference type="OrthoDB" id="3193022at2"/>
<dbReference type="PROSITE" id="PS01081">
    <property type="entry name" value="HTH_TETR_1"/>
    <property type="match status" value="1"/>
</dbReference>
<sequence length="228" mass="25435">MPLTVEKPVAVVAEKPVAILESNPTTTARTCTDRRSARSQAALRRALIELIEQEGLDAITVGDICLRADLTRGTFYNHFKDKEALLSALEFEVIADLEHLQARLADMNVTALAWYVARKKPLPFLVELFDYLRLQGDFLHAVLGPGGDASFGARLRDSVCTCLIESILHEQYRTNPTPFVGYYVAFFASAYLGVINRWIETGMKENSEEMALIAQRLLFIKPGESISL</sequence>
<keyword evidence="5" id="KW-1185">Reference proteome</keyword>
<proteinExistence type="predicted"/>
<dbReference type="Pfam" id="PF00440">
    <property type="entry name" value="TetR_N"/>
    <property type="match status" value="1"/>
</dbReference>
<dbReference type="InterPro" id="IPR001647">
    <property type="entry name" value="HTH_TetR"/>
</dbReference>
<evidence type="ECO:0000313" key="5">
    <source>
        <dbReference type="Proteomes" id="UP000000954"/>
    </source>
</evidence>
<reference evidence="4 5" key="1">
    <citation type="journal article" date="2009" name="Stand. Genomic Sci.">
        <title>Complete genome sequence of Cryptobacterium curtum type strain (12-3).</title>
        <authorList>
            <person name="Mavrommatis K."/>
            <person name="Pukall R."/>
            <person name="Rohde C."/>
            <person name="Chen F."/>
            <person name="Sims D."/>
            <person name="Brettin T."/>
            <person name="Kuske C."/>
            <person name="Detter J.C."/>
            <person name="Han C."/>
            <person name="Lapidus A."/>
            <person name="Copeland A."/>
            <person name="Glavina Del Rio T."/>
            <person name="Nolan M."/>
            <person name="Lucas S."/>
            <person name="Tice H."/>
            <person name="Cheng J.F."/>
            <person name="Bruce D."/>
            <person name="Goodwin L."/>
            <person name="Pitluck S."/>
            <person name="Ovchinnikova G."/>
            <person name="Pati A."/>
            <person name="Ivanova N."/>
            <person name="Chen A."/>
            <person name="Palaniappan K."/>
            <person name="Chain P."/>
            <person name="D'haeseleer P."/>
            <person name="Goker M."/>
            <person name="Bristow J."/>
            <person name="Eisen J.A."/>
            <person name="Markowitz V."/>
            <person name="Hugenholtz P."/>
            <person name="Rohde M."/>
            <person name="Klenk H.P."/>
            <person name="Kyrpides N.C."/>
        </authorList>
    </citation>
    <scope>NUCLEOTIDE SEQUENCE [LARGE SCALE GENOMIC DNA]</scope>
    <source>
        <strain evidence="5">ATCC 700683 / DSM 15641 / 12-3</strain>
    </source>
</reference>
<dbReference type="InterPro" id="IPR050624">
    <property type="entry name" value="HTH-type_Tx_Regulator"/>
</dbReference>
<keyword evidence="1 2" id="KW-0238">DNA-binding</keyword>
<dbReference type="eggNOG" id="COG1309">
    <property type="taxonomic scope" value="Bacteria"/>
</dbReference>
<dbReference type="GO" id="GO:0003677">
    <property type="term" value="F:DNA binding"/>
    <property type="evidence" value="ECO:0007669"/>
    <property type="project" value="UniProtKB-UniRule"/>
</dbReference>
<evidence type="ECO:0000313" key="4">
    <source>
        <dbReference type="EMBL" id="ACU94205.1"/>
    </source>
</evidence>
<feature type="domain" description="HTH tetR-type" evidence="3">
    <location>
        <begin position="37"/>
        <end position="97"/>
    </location>
</feature>
<dbReference type="Gene3D" id="1.10.357.10">
    <property type="entry name" value="Tetracycline Repressor, domain 2"/>
    <property type="match status" value="1"/>
</dbReference>
<dbReference type="Proteomes" id="UP000000954">
    <property type="component" value="Chromosome"/>
</dbReference>
<evidence type="ECO:0000256" key="2">
    <source>
        <dbReference type="PROSITE-ProRule" id="PRU00335"/>
    </source>
</evidence>
<evidence type="ECO:0000256" key="1">
    <source>
        <dbReference type="ARBA" id="ARBA00023125"/>
    </source>
</evidence>
<dbReference type="InterPro" id="IPR023772">
    <property type="entry name" value="DNA-bd_HTH_TetR-type_CS"/>
</dbReference>
<accession>C7MMR5</accession>
<organism evidence="4 5">
    <name type="scientific">Cryptobacterium curtum (strain ATCC 700683 / DSM 15641 / CCUG 43107 / 12-3)</name>
    <dbReference type="NCBI Taxonomy" id="469378"/>
    <lineage>
        <taxon>Bacteria</taxon>
        <taxon>Bacillati</taxon>
        <taxon>Actinomycetota</taxon>
        <taxon>Coriobacteriia</taxon>
        <taxon>Eggerthellales</taxon>
        <taxon>Eggerthellaceae</taxon>
        <taxon>Cryptobacterium</taxon>
    </lineage>
</organism>
<dbReference type="PROSITE" id="PS50977">
    <property type="entry name" value="HTH_TETR_2"/>
    <property type="match status" value="1"/>
</dbReference>
<dbReference type="STRING" id="469378.Ccur_04830"/>
<dbReference type="SUPFAM" id="SSF46689">
    <property type="entry name" value="Homeodomain-like"/>
    <property type="match status" value="1"/>
</dbReference>